<keyword evidence="3" id="KW-1185">Reference proteome</keyword>
<proteinExistence type="predicted"/>
<gene>
    <name evidence="2" type="ORF">GCM10009858_23320</name>
</gene>
<dbReference type="EMBL" id="BAAARE010000009">
    <property type="protein sequence ID" value="GAA2484810.1"/>
    <property type="molecule type" value="Genomic_DNA"/>
</dbReference>
<feature type="region of interest" description="Disordered" evidence="1">
    <location>
        <begin position="1"/>
        <end position="27"/>
    </location>
</feature>
<reference evidence="3" key="1">
    <citation type="journal article" date="2019" name="Int. J. Syst. Evol. Microbiol.">
        <title>The Global Catalogue of Microorganisms (GCM) 10K type strain sequencing project: providing services to taxonomists for standard genome sequencing and annotation.</title>
        <authorList>
            <consortium name="The Broad Institute Genomics Platform"/>
            <consortium name="The Broad Institute Genome Sequencing Center for Infectious Disease"/>
            <person name="Wu L."/>
            <person name="Ma J."/>
        </authorList>
    </citation>
    <scope>NUCLEOTIDE SEQUENCE [LARGE SCALE GENOMIC DNA]</scope>
    <source>
        <strain evidence="3">JCM 16259</strain>
    </source>
</reference>
<accession>A0ABP5YW46</accession>
<evidence type="ECO:0000313" key="2">
    <source>
        <dbReference type="EMBL" id="GAA2484810.1"/>
    </source>
</evidence>
<evidence type="ECO:0000313" key="3">
    <source>
        <dbReference type="Proteomes" id="UP001500730"/>
    </source>
</evidence>
<protein>
    <submittedName>
        <fullName evidence="2">Uncharacterized protein</fullName>
    </submittedName>
</protein>
<comment type="caution">
    <text evidence="2">The sequence shown here is derived from an EMBL/GenBank/DDBJ whole genome shotgun (WGS) entry which is preliminary data.</text>
</comment>
<name>A0ABP5YW46_9MICO</name>
<sequence>MEAAHGHEGAGGGRGGQAPLAQRREEVGDVGLGDAARVVDPLAGEVGGVGTQVAGVGLQRVVRGALLDPDVVEPPADVALEAREPCRGWLGDDLLGQDRACSSETDCMPWASATPA</sequence>
<organism evidence="2 3">
    <name type="scientific">Terrabacter carboxydivorans</name>
    <dbReference type="NCBI Taxonomy" id="619730"/>
    <lineage>
        <taxon>Bacteria</taxon>
        <taxon>Bacillati</taxon>
        <taxon>Actinomycetota</taxon>
        <taxon>Actinomycetes</taxon>
        <taxon>Micrococcales</taxon>
        <taxon>Intrasporangiaceae</taxon>
        <taxon>Terrabacter</taxon>
    </lineage>
</organism>
<evidence type="ECO:0000256" key="1">
    <source>
        <dbReference type="SAM" id="MobiDB-lite"/>
    </source>
</evidence>
<dbReference type="Proteomes" id="UP001500730">
    <property type="component" value="Unassembled WGS sequence"/>
</dbReference>